<dbReference type="NCBIfam" id="TIGR04183">
    <property type="entry name" value="Por_Secre_tail"/>
    <property type="match status" value="1"/>
</dbReference>
<keyword evidence="4" id="KW-1185">Reference proteome</keyword>
<keyword evidence="1" id="KW-0732">Signal</keyword>
<dbReference type="InterPro" id="IPR026444">
    <property type="entry name" value="Secre_tail"/>
</dbReference>
<dbReference type="InterPro" id="IPR029058">
    <property type="entry name" value="AB_hydrolase_fold"/>
</dbReference>
<comment type="caution">
    <text evidence="3">The sequence shown here is derived from an EMBL/GenBank/DDBJ whole genome shotgun (WGS) entry which is preliminary data.</text>
</comment>
<accession>A0A5D0REX2</accession>
<dbReference type="SUPFAM" id="SSF53474">
    <property type="entry name" value="alpha/beta-Hydrolases"/>
    <property type="match status" value="1"/>
</dbReference>
<evidence type="ECO:0000259" key="2">
    <source>
        <dbReference type="Pfam" id="PF18962"/>
    </source>
</evidence>
<dbReference type="OrthoDB" id="4535652at2"/>
<gene>
    <name evidence="3" type="ORF">ES674_05595</name>
</gene>
<dbReference type="Gene3D" id="3.40.50.1820">
    <property type="entry name" value="alpha/beta hydrolase"/>
    <property type="match status" value="1"/>
</dbReference>
<dbReference type="Pfam" id="PF18962">
    <property type="entry name" value="Por_Secre_tail"/>
    <property type="match status" value="1"/>
</dbReference>
<evidence type="ECO:0000313" key="3">
    <source>
        <dbReference type="EMBL" id="TYB79248.1"/>
    </source>
</evidence>
<dbReference type="Proteomes" id="UP000323720">
    <property type="component" value="Unassembled WGS sequence"/>
</dbReference>
<name>A0A5D0REX2_9FLAO</name>
<reference evidence="3 4" key="1">
    <citation type="submission" date="2019-08" db="EMBL/GenBank/DDBJ databases">
        <title>Genomes of Antarctic Bizionia species.</title>
        <authorList>
            <person name="Bowman J.P."/>
        </authorList>
    </citation>
    <scope>NUCLEOTIDE SEQUENCE [LARGE SCALE GENOMIC DNA]</scope>
    <source>
        <strain evidence="3 4">ADA-4</strain>
    </source>
</reference>
<dbReference type="EMBL" id="VSKK01000001">
    <property type="protein sequence ID" value="TYB79248.1"/>
    <property type="molecule type" value="Genomic_DNA"/>
</dbReference>
<sequence>MSFIQTISLLQMETVYLNNQYFNHMKINYVLFAFLLSISGFSQNQKAFEKFDKSGMETSILVPQSPVVDITDYNHKINNTYSFYQAYKAIAQNDFENRLKPLSNLKKQSEQSQLDHRVPLAILHSDFESITEHAMRSQAITRDAQGSILRRDSNENIFEKKSISIASPLLTNHKGLNTTFTLTENNVINTTENAIERISINFDDGLGFRSVTANETIQITFSEAGNKNLTFEIIFQDETVIVRHASLKISNSNADLQSHFNRTVATFNSTITPDLSPYGEAISYVGTGEYELFLSADNILDKPIILVDGFDPGDGRDITGIYELLNFEQNGTTSNLGDLVRNEGFDVIILNFPVYERADDSKMIDGGVDFIERNAMLLVELINIINAEKIGVEPNVIIGPSMGGLISRYALNYMENSNMDHETRLWISFDAPHHGANVPIGFQHQFNFLAFGLDDFWVLGSQNVEELQPIINGMLRSSAARQMLVDQFEPHITNSDNVSFNTSLTLPMVHPYRSIFDARMKNLTASGFPELSRNISIINGSGINARIPDNTAAQNDLNPGSRIVNANIDVTTGADMKVKTYLTPNAGSRAFNSKVHLDFAWWFPLANDRISNAESTSHSFSNGVDAASGGMFDLIKLTADLSTDGLVGEFLSALSTDYFNFIPSVSAMAFQITSNEINWFHTPSNVTTGRGTTSTTPFDAWYMPNANEPHVTLTPLNVEFALNEIILQTLNTDSFTQNSIKLEQNPVSKSITILSSQVYQDAKISIVDMTGKVVLNSIETINQRTSLLIQLASGLYVLNIESADNTILKTKLLVK</sequence>
<feature type="domain" description="Secretion system C-terminal sorting" evidence="2">
    <location>
        <begin position="745"/>
        <end position="813"/>
    </location>
</feature>
<protein>
    <submittedName>
        <fullName evidence="3">T9SS type A sorting domain-containing protein</fullName>
    </submittedName>
</protein>
<dbReference type="AlphaFoldDB" id="A0A5D0REX2"/>
<evidence type="ECO:0000313" key="4">
    <source>
        <dbReference type="Proteomes" id="UP000323720"/>
    </source>
</evidence>
<evidence type="ECO:0000256" key="1">
    <source>
        <dbReference type="ARBA" id="ARBA00022729"/>
    </source>
</evidence>
<organism evidence="3 4">
    <name type="scientific">Bizionia myxarmorum</name>
    <dbReference type="NCBI Taxonomy" id="291186"/>
    <lineage>
        <taxon>Bacteria</taxon>
        <taxon>Pseudomonadati</taxon>
        <taxon>Bacteroidota</taxon>
        <taxon>Flavobacteriia</taxon>
        <taxon>Flavobacteriales</taxon>
        <taxon>Flavobacteriaceae</taxon>
        <taxon>Bizionia</taxon>
    </lineage>
</organism>
<proteinExistence type="predicted"/>